<reference evidence="1" key="1">
    <citation type="submission" date="2021-06" db="EMBL/GenBank/DDBJ databases">
        <authorList>
            <person name="Kallberg Y."/>
            <person name="Tangrot J."/>
            <person name="Rosling A."/>
        </authorList>
    </citation>
    <scope>NUCLEOTIDE SEQUENCE</scope>
    <source>
        <strain evidence="1">87-6 pot B 2015</strain>
    </source>
</reference>
<sequence>KNRFRSVIWNQFKKPGSDWLFGTGSKNPVQFSSTIRTGVIELKPNRTELPHP</sequence>
<dbReference type="AlphaFoldDB" id="A0A9N9IN80"/>
<feature type="non-terminal residue" evidence="1">
    <location>
        <position position="1"/>
    </location>
</feature>
<proteinExistence type="predicted"/>
<evidence type="ECO:0000313" key="2">
    <source>
        <dbReference type="Proteomes" id="UP000789375"/>
    </source>
</evidence>
<name>A0A9N9IN80_FUNMO</name>
<organism evidence="1 2">
    <name type="scientific">Funneliformis mosseae</name>
    <name type="common">Endomycorrhizal fungus</name>
    <name type="synonym">Glomus mosseae</name>
    <dbReference type="NCBI Taxonomy" id="27381"/>
    <lineage>
        <taxon>Eukaryota</taxon>
        <taxon>Fungi</taxon>
        <taxon>Fungi incertae sedis</taxon>
        <taxon>Mucoromycota</taxon>
        <taxon>Glomeromycotina</taxon>
        <taxon>Glomeromycetes</taxon>
        <taxon>Glomerales</taxon>
        <taxon>Glomeraceae</taxon>
        <taxon>Funneliformis</taxon>
    </lineage>
</organism>
<comment type="caution">
    <text evidence="1">The sequence shown here is derived from an EMBL/GenBank/DDBJ whole genome shotgun (WGS) entry which is preliminary data.</text>
</comment>
<keyword evidence="2" id="KW-1185">Reference proteome</keyword>
<evidence type="ECO:0000313" key="1">
    <source>
        <dbReference type="EMBL" id="CAG8741700.1"/>
    </source>
</evidence>
<gene>
    <name evidence="1" type="ORF">FMOSSE_LOCUS16191</name>
</gene>
<accession>A0A9N9IN80</accession>
<dbReference type="Proteomes" id="UP000789375">
    <property type="component" value="Unassembled WGS sequence"/>
</dbReference>
<dbReference type="EMBL" id="CAJVPP010020940">
    <property type="protein sequence ID" value="CAG8741700.1"/>
    <property type="molecule type" value="Genomic_DNA"/>
</dbReference>
<protein>
    <submittedName>
        <fullName evidence="1">3010_t:CDS:1</fullName>
    </submittedName>
</protein>